<dbReference type="Gene3D" id="3.30.1370.20">
    <property type="entry name" value="D-lactate dehydrogenase, cap domain, subdomain 2"/>
    <property type="match status" value="1"/>
</dbReference>
<dbReference type="GO" id="GO:0055085">
    <property type="term" value="P:transmembrane transport"/>
    <property type="evidence" value="ECO:0007669"/>
    <property type="project" value="InterPro"/>
</dbReference>
<feature type="domain" description="FAD-binding PCMH-type" evidence="9">
    <location>
        <begin position="48"/>
        <end position="279"/>
    </location>
</feature>
<dbReference type="GO" id="GO:0071949">
    <property type="term" value="F:FAD binding"/>
    <property type="evidence" value="ECO:0007669"/>
    <property type="project" value="InterPro"/>
</dbReference>
<feature type="binding site" evidence="5 7">
    <location>
        <begin position="91"/>
        <end position="92"/>
    </location>
    <ligand>
        <name>FAD</name>
        <dbReference type="ChEBI" id="CHEBI:57692"/>
    </ligand>
</feature>
<dbReference type="PROSITE" id="PS51387">
    <property type="entry name" value="FAD_PCMH"/>
    <property type="match status" value="1"/>
</dbReference>
<comment type="similarity">
    <text evidence="5">Belongs to the quinone-dependent D-lactate dehydrogenase family.</text>
</comment>
<dbReference type="InterPro" id="IPR051264">
    <property type="entry name" value="FAD-oxidored/transferase_4"/>
</dbReference>
<keyword evidence="5" id="KW-0472">Membrane</keyword>
<keyword evidence="2 5" id="KW-0285">Flavoprotein</keyword>
<dbReference type="PANTHER" id="PTHR43716">
    <property type="entry name" value="D-2-HYDROXYGLUTARATE DEHYDROGENASE, MITOCHONDRIAL"/>
    <property type="match status" value="1"/>
</dbReference>
<dbReference type="InterPro" id="IPR016167">
    <property type="entry name" value="FAD-bd_PCMH_sub1"/>
</dbReference>
<dbReference type="InterPro" id="IPR016169">
    <property type="entry name" value="FAD-bd_PCMH_sub2"/>
</dbReference>
<dbReference type="RefSeq" id="WP_127690469.1">
    <property type="nucleotide sequence ID" value="NZ_RZUL01000002.1"/>
</dbReference>
<keyword evidence="11" id="KW-1185">Reference proteome</keyword>
<dbReference type="InterPro" id="IPR016173">
    <property type="entry name" value="D-lactate_DH_C-sub2"/>
</dbReference>
<comment type="caution">
    <text evidence="10">The sequence shown here is derived from an EMBL/GenBank/DDBJ whole genome shotgun (WGS) entry which is preliminary data.</text>
</comment>
<organism evidence="10 11">
    <name type="scientific">Sphingobium algorifonticola</name>
    <dbReference type="NCBI Taxonomy" id="2008318"/>
    <lineage>
        <taxon>Bacteria</taxon>
        <taxon>Pseudomonadati</taxon>
        <taxon>Pseudomonadota</taxon>
        <taxon>Alphaproteobacteria</taxon>
        <taxon>Sphingomonadales</taxon>
        <taxon>Sphingomonadaceae</taxon>
        <taxon>Sphingobium</taxon>
    </lineage>
</organism>
<dbReference type="InterPro" id="IPR036318">
    <property type="entry name" value="FAD-bd_PCMH-like_sf"/>
</dbReference>
<dbReference type="GO" id="GO:0022904">
    <property type="term" value="P:respiratory electron transport chain"/>
    <property type="evidence" value="ECO:0007669"/>
    <property type="project" value="InterPro"/>
</dbReference>
<dbReference type="InterPro" id="IPR016166">
    <property type="entry name" value="FAD-bd_PCMH"/>
</dbReference>
<feature type="region of interest" description="Disordered" evidence="8">
    <location>
        <begin position="561"/>
        <end position="581"/>
    </location>
</feature>
<accession>A0A437JA84</accession>
<comment type="subcellular location">
    <subcellularLocation>
        <location evidence="5">Cell inner membrane</location>
        <topology evidence="5">Peripheral membrane protein</topology>
        <orientation evidence="5">Cytoplasmic side</orientation>
    </subcellularLocation>
</comment>
<dbReference type="PIRSF" id="PIRSF000101">
    <property type="entry name" value="D-lactate_dh"/>
    <property type="match status" value="1"/>
</dbReference>
<feature type="binding site" evidence="5 7">
    <location>
        <position position="157"/>
    </location>
    <ligand>
        <name>FAD</name>
        <dbReference type="ChEBI" id="CHEBI:57692"/>
    </ligand>
</feature>
<evidence type="ECO:0000256" key="1">
    <source>
        <dbReference type="ARBA" id="ARBA00001974"/>
    </source>
</evidence>
<sequence length="581" mass="64067">MPHRSAAHGLDTNSDRRELIRELSDILSGAGLVTKPQAMRPYVKGYRFGEGPALAVAIPSRLVELWRVVNACVRHDVAMIVQAANTGLTGGSTPHGEDYGRPVVVISTLKLDMIHLLGGGAQVVCHAGATLYRLEAKLAPLGRDPHSVIGSSCIGASIVGGVCNNSGGSLIQRGPAFTQYALYARIDADGTVRLVNHLGIDLGDTPEEILERLERGAFSDDCLPEPGRAASDPHYARWVRDVDAPSPARYNADPRRLHEASGCAGKVVVFAVRLDTFPKAQDSRVFYVGTNAPAELTELRRVMLTELTDLPVSAEYMHRGAFDIADRYGKDSFLAIRMLGTKRLPALFRAKDRLARFGERLGLSPGFEERLLQGIGRWLPDHLPKRLRQWRDAYAHHLMIRCAGTTVDEARRLLESIFPTATGDWFACDAAEAEAAFLHRFVAAGAAIRYRAVHSDTVADIVALDIALRRDDRNWFETLPPEIEKTIIDRLYYGHFFCHVFHQDYLIGKEYDPVAVEHAMWKQLDARGAEYPAEHNVGHLYPAKPALADFYRSLDPGNRLNPGIGQASKRPFYASAEAGEP</sequence>
<evidence type="ECO:0000256" key="8">
    <source>
        <dbReference type="SAM" id="MobiDB-lite"/>
    </source>
</evidence>
<keyword evidence="5 6" id="KW-0874">Quinone</keyword>
<dbReference type="Pfam" id="PF09330">
    <property type="entry name" value="Lact-deh-memb"/>
    <property type="match status" value="1"/>
</dbReference>
<gene>
    <name evidence="5" type="primary">dld</name>
    <name evidence="10" type="ORF">ENE74_08835</name>
</gene>
<keyword evidence="5" id="KW-0997">Cell inner membrane</keyword>
<dbReference type="GO" id="GO:0102029">
    <property type="term" value="F:D-lactate dehydrogenase (quinone) activity"/>
    <property type="evidence" value="ECO:0007669"/>
    <property type="project" value="UniProtKB-EC"/>
</dbReference>
<feature type="binding site" evidence="7">
    <location>
        <position position="264"/>
    </location>
    <ligand>
        <name>FAD</name>
        <dbReference type="ChEBI" id="CHEBI:57692"/>
    </ligand>
</feature>
<dbReference type="GO" id="GO:0031234">
    <property type="term" value="C:extrinsic component of cytoplasmic side of plasma membrane"/>
    <property type="evidence" value="ECO:0007669"/>
    <property type="project" value="UniProtKB-UniRule"/>
</dbReference>
<feature type="binding site" evidence="5 7">
    <location>
        <position position="167"/>
    </location>
    <ligand>
        <name>FAD</name>
        <dbReference type="ChEBI" id="CHEBI:57692"/>
    </ligand>
</feature>
<dbReference type="Pfam" id="PF01565">
    <property type="entry name" value="FAD_binding_4"/>
    <property type="match status" value="1"/>
</dbReference>
<dbReference type="Gene3D" id="3.30.43.10">
    <property type="entry name" value="Uridine Diphospho-n-acetylenolpyruvylglucosamine Reductase, domain 2"/>
    <property type="match status" value="1"/>
</dbReference>
<evidence type="ECO:0000256" key="3">
    <source>
        <dbReference type="ARBA" id="ARBA00022827"/>
    </source>
</evidence>
<evidence type="ECO:0000256" key="4">
    <source>
        <dbReference type="ARBA" id="ARBA00023002"/>
    </source>
</evidence>
<proteinExistence type="inferred from homology"/>
<evidence type="ECO:0000259" key="9">
    <source>
        <dbReference type="PROSITE" id="PS51387"/>
    </source>
</evidence>
<dbReference type="GO" id="GO:0006089">
    <property type="term" value="P:lactate metabolic process"/>
    <property type="evidence" value="ECO:0007669"/>
    <property type="project" value="UniProtKB-UniRule"/>
</dbReference>
<dbReference type="PANTHER" id="PTHR43716:SF1">
    <property type="entry name" value="D-2-HYDROXYGLUTARATE DEHYDROGENASE, MITOCHONDRIAL"/>
    <property type="match status" value="1"/>
</dbReference>
<dbReference type="SUPFAM" id="SSF55103">
    <property type="entry name" value="FAD-linked oxidases, C-terminal domain"/>
    <property type="match status" value="1"/>
</dbReference>
<dbReference type="OrthoDB" id="9772552at2"/>
<evidence type="ECO:0000313" key="11">
    <source>
        <dbReference type="Proteomes" id="UP000282977"/>
    </source>
</evidence>
<dbReference type="Proteomes" id="UP000282977">
    <property type="component" value="Unassembled WGS sequence"/>
</dbReference>
<dbReference type="AlphaFoldDB" id="A0A437JA84"/>
<evidence type="ECO:0000256" key="5">
    <source>
        <dbReference type="HAMAP-Rule" id="MF_02092"/>
    </source>
</evidence>
<protein>
    <recommendedName>
        <fullName evidence="5">Quinone-dependent D-lactate dehydrogenase</fullName>
        <ecNumber evidence="5">1.1.5.12</ecNumber>
    </recommendedName>
    <alternativeName>
        <fullName evidence="5">D-lactate dehydrogenase</fullName>
        <shortName evidence="5">D-LDH</shortName>
    </alternativeName>
</protein>
<keyword evidence="5" id="KW-1003">Cell membrane</keyword>
<comment type="catalytic activity">
    <reaction evidence="5 6">
        <text>(R)-lactate + a quinone = a quinol + pyruvate</text>
        <dbReference type="Rhea" id="RHEA:51468"/>
        <dbReference type="ChEBI" id="CHEBI:15361"/>
        <dbReference type="ChEBI" id="CHEBI:16004"/>
        <dbReference type="ChEBI" id="CHEBI:24646"/>
        <dbReference type="ChEBI" id="CHEBI:132124"/>
        <dbReference type="EC" id="1.1.5.12"/>
    </reaction>
</comment>
<dbReference type="SUPFAM" id="SSF56176">
    <property type="entry name" value="FAD-binding/transporter-associated domain-like"/>
    <property type="match status" value="1"/>
</dbReference>
<evidence type="ECO:0000256" key="6">
    <source>
        <dbReference type="PIRNR" id="PIRNR000101"/>
    </source>
</evidence>
<evidence type="ECO:0000256" key="7">
    <source>
        <dbReference type="PIRSR" id="PIRSR000101-1"/>
    </source>
</evidence>
<evidence type="ECO:0000256" key="2">
    <source>
        <dbReference type="ARBA" id="ARBA00022630"/>
    </source>
</evidence>
<dbReference type="Gene3D" id="3.30.465.10">
    <property type="match status" value="1"/>
</dbReference>
<dbReference type="EC" id="1.1.5.12" evidence="5"/>
<dbReference type="InterPro" id="IPR012256">
    <property type="entry name" value="D_lactate_DH"/>
</dbReference>
<dbReference type="Gene3D" id="3.30.70.610">
    <property type="entry name" value="D-lactate dehydrogenase, cap domain, subdomain 1"/>
    <property type="match status" value="2"/>
</dbReference>
<evidence type="ECO:0000313" key="10">
    <source>
        <dbReference type="EMBL" id="RVT42293.1"/>
    </source>
</evidence>
<comment type="cofactor">
    <cofactor evidence="1 5 6 7">
        <name>FAD</name>
        <dbReference type="ChEBI" id="CHEBI:57692"/>
    </cofactor>
</comment>
<dbReference type="GO" id="GO:0048038">
    <property type="term" value="F:quinone binding"/>
    <property type="evidence" value="ECO:0007669"/>
    <property type="project" value="UniProtKB-KW"/>
</dbReference>
<keyword evidence="4 5" id="KW-0560">Oxidoreductase</keyword>
<comment type="function">
    <text evidence="5 6">Catalyzes the oxidation of D-lactate to pyruvate.</text>
</comment>
<dbReference type="GO" id="GO:0004458">
    <property type="term" value="F:D-lactate dehydrogenase (cytochrome) activity"/>
    <property type="evidence" value="ECO:0007669"/>
    <property type="project" value="UniProtKB-UniRule"/>
</dbReference>
<dbReference type="InterPro" id="IPR016172">
    <property type="entry name" value="D-lactate_DH_C-sub1"/>
</dbReference>
<feature type="binding site" evidence="5 7">
    <location>
        <begin position="83"/>
        <end position="87"/>
    </location>
    <ligand>
        <name>FAD</name>
        <dbReference type="ChEBI" id="CHEBI:57692"/>
    </ligand>
</feature>
<dbReference type="NCBIfam" id="NF008387">
    <property type="entry name" value="PRK11183.1"/>
    <property type="match status" value="1"/>
</dbReference>
<name>A0A437JA84_9SPHN</name>
<dbReference type="InterPro" id="IPR016164">
    <property type="entry name" value="FAD-linked_Oxase-like_C"/>
</dbReference>
<feature type="binding site" evidence="5 7">
    <location>
        <position position="150"/>
    </location>
    <ligand>
        <name>FAD</name>
        <dbReference type="ChEBI" id="CHEBI:57692"/>
    </ligand>
</feature>
<feature type="binding site" evidence="5 7">
    <location>
        <position position="269"/>
    </location>
    <ligand>
        <name>FAD</name>
        <dbReference type="ChEBI" id="CHEBI:57692"/>
    </ligand>
</feature>
<dbReference type="EMBL" id="RZUL01000002">
    <property type="protein sequence ID" value="RVT42293.1"/>
    <property type="molecule type" value="Genomic_DNA"/>
</dbReference>
<dbReference type="InterPro" id="IPR006094">
    <property type="entry name" value="Oxid_FAD_bind_N"/>
</dbReference>
<dbReference type="InterPro" id="IPR015409">
    <property type="entry name" value="Lactate_DH_C"/>
</dbReference>
<dbReference type="HAMAP" id="MF_02092">
    <property type="entry name" value="DLDH_Dld"/>
    <property type="match status" value="1"/>
</dbReference>
<keyword evidence="3 5" id="KW-0274">FAD</keyword>
<reference evidence="10 11" key="1">
    <citation type="submission" date="2019-01" db="EMBL/GenBank/DDBJ databases">
        <authorList>
            <person name="Chen W.-M."/>
        </authorList>
    </citation>
    <scope>NUCLEOTIDE SEQUENCE [LARGE SCALE GENOMIC DNA]</scope>
    <source>
        <strain evidence="10 11">TLA-22</strain>
    </source>
</reference>